<keyword evidence="11" id="KW-0472">Membrane</keyword>
<keyword evidence="6 10" id="KW-0479">Metal-binding</keyword>
<dbReference type="SMART" id="SM00729">
    <property type="entry name" value="Elp3"/>
    <property type="match status" value="1"/>
</dbReference>
<comment type="similarity">
    <text evidence="2">Belongs to the anaerobic coproporphyrinogen-III oxidase family. HemW subfamily.</text>
</comment>
<name>A0ABM9IFH0_9BACT</name>
<dbReference type="InterPro" id="IPR006638">
    <property type="entry name" value="Elp3/MiaA/NifB-like_rSAM"/>
</dbReference>
<keyword evidence="4 10" id="KW-0349">Heme</keyword>
<organism evidence="13 14">
    <name type="scientific">Candidatus Methylacidiphilum fumarolicum</name>
    <dbReference type="NCBI Taxonomy" id="591154"/>
    <lineage>
        <taxon>Bacteria</taxon>
        <taxon>Pseudomonadati</taxon>
        <taxon>Verrucomicrobiota</taxon>
        <taxon>Methylacidiphilae</taxon>
        <taxon>Methylacidiphilales</taxon>
        <taxon>Methylacidiphilaceae</taxon>
        <taxon>Methylacidiphilum (ex Ratnadevi et al. 2023)</taxon>
    </lineage>
</organism>
<evidence type="ECO:0000256" key="3">
    <source>
        <dbReference type="ARBA" id="ARBA00017228"/>
    </source>
</evidence>
<dbReference type="PANTHER" id="PTHR13932:SF5">
    <property type="entry name" value="RADICAL S-ADENOSYL METHIONINE DOMAIN-CONTAINING PROTEIN 1, MITOCHONDRIAL"/>
    <property type="match status" value="1"/>
</dbReference>
<dbReference type="InterPro" id="IPR007197">
    <property type="entry name" value="rSAM"/>
</dbReference>
<dbReference type="PANTHER" id="PTHR13932">
    <property type="entry name" value="COPROPORPHYRINIGEN III OXIDASE"/>
    <property type="match status" value="1"/>
</dbReference>
<protein>
    <recommendedName>
        <fullName evidence="3 10">Heme chaperone HemW</fullName>
    </recommendedName>
</protein>
<dbReference type="PROSITE" id="PS51918">
    <property type="entry name" value="RADICAL_SAM"/>
    <property type="match status" value="1"/>
</dbReference>
<evidence type="ECO:0000256" key="6">
    <source>
        <dbReference type="ARBA" id="ARBA00022723"/>
    </source>
</evidence>
<dbReference type="SFLD" id="SFLDF00562">
    <property type="entry name" value="HemN-like__clustered_with_heat"/>
    <property type="match status" value="1"/>
</dbReference>
<evidence type="ECO:0000256" key="11">
    <source>
        <dbReference type="SAM" id="Phobius"/>
    </source>
</evidence>
<dbReference type="CDD" id="cd01335">
    <property type="entry name" value="Radical_SAM"/>
    <property type="match status" value="1"/>
</dbReference>
<keyword evidence="9 10" id="KW-0143">Chaperone</keyword>
<dbReference type="SUPFAM" id="SSF102114">
    <property type="entry name" value="Radical SAM enzymes"/>
    <property type="match status" value="1"/>
</dbReference>
<sequence length="364" mass="41518">MRIEHLYFHFPFCAIICPYCGFYVTIGKRKDIALLTEALIREVEILKDYYSLDPKTVYIGGGTPSLAKSEEIKQLLSILRKENLQELTIEANPRTITEQKAAEWKEVGVNRVSVGAQSMNEQDLLILGRRHKPKDVVDSVYLLRKAGIENINLDFIFGIPGQDLQSLKQSLQMALDLAPKHISLYCLTYEENTPFFKALQEGKFRRDEQKEIEMMYEASDLLTKHGFIHYEISNFALPGYKSLHNQAYWQGKDYLGIGPSACSTVGTKRWKNVADHSLYVKAVKEGQLAIAEMESLDGESKNKEKIFLGLRTNQGVALSYFGQKEREVIQWLVFEGLGRIVGERFVLTRRGLLVADSIALYFMN</sequence>
<dbReference type="Gene3D" id="3.20.20.70">
    <property type="entry name" value="Aldolase class I"/>
    <property type="match status" value="1"/>
</dbReference>
<evidence type="ECO:0000256" key="10">
    <source>
        <dbReference type="RuleBase" id="RU364116"/>
    </source>
</evidence>
<proteinExistence type="inferred from homology"/>
<dbReference type="RefSeq" id="WP_009059528.1">
    <property type="nucleotide sequence ID" value="NZ_JAHXRZ010000001.1"/>
</dbReference>
<keyword evidence="14" id="KW-1185">Reference proteome</keyword>
<evidence type="ECO:0000256" key="8">
    <source>
        <dbReference type="ARBA" id="ARBA00023014"/>
    </source>
</evidence>
<evidence type="ECO:0000256" key="5">
    <source>
        <dbReference type="ARBA" id="ARBA00022691"/>
    </source>
</evidence>
<evidence type="ECO:0000256" key="7">
    <source>
        <dbReference type="ARBA" id="ARBA00023004"/>
    </source>
</evidence>
<keyword evidence="5 10" id="KW-0949">S-adenosyl-L-methionine</keyword>
<evidence type="ECO:0000259" key="12">
    <source>
        <dbReference type="PROSITE" id="PS51918"/>
    </source>
</evidence>
<keyword evidence="10" id="KW-0004">4Fe-4S</keyword>
<dbReference type="SFLD" id="SFLDG01065">
    <property type="entry name" value="anaerobic_coproporphyrinogen-I"/>
    <property type="match status" value="1"/>
</dbReference>
<evidence type="ECO:0000256" key="1">
    <source>
        <dbReference type="ARBA" id="ARBA00001966"/>
    </source>
</evidence>
<dbReference type="NCBIfam" id="TIGR00539">
    <property type="entry name" value="hemN_rel"/>
    <property type="match status" value="1"/>
</dbReference>
<dbReference type="InterPro" id="IPR004559">
    <property type="entry name" value="HemW-like"/>
</dbReference>
<keyword evidence="7 10" id="KW-0408">Iron</keyword>
<gene>
    <name evidence="13" type="ORF">MFUM_2142</name>
</gene>
<dbReference type="Proteomes" id="UP001161497">
    <property type="component" value="Chromosome"/>
</dbReference>
<evidence type="ECO:0000256" key="9">
    <source>
        <dbReference type="ARBA" id="ARBA00023186"/>
    </source>
</evidence>
<evidence type="ECO:0000313" key="14">
    <source>
        <dbReference type="Proteomes" id="UP001161497"/>
    </source>
</evidence>
<feature type="transmembrane region" description="Helical" evidence="11">
    <location>
        <begin position="6"/>
        <end position="26"/>
    </location>
</feature>
<dbReference type="EMBL" id="OX458932">
    <property type="protein sequence ID" value="CAI9086454.1"/>
    <property type="molecule type" value="Genomic_DNA"/>
</dbReference>
<dbReference type="Pfam" id="PF04055">
    <property type="entry name" value="Radical_SAM"/>
    <property type="match status" value="1"/>
</dbReference>
<evidence type="ECO:0000313" key="13">
    <source>
        <dbReference type="EMBL" id="CAI9086454.1"/>
    </source>
</evidence>
<comment type="cofactor">
    <cofactor evidence="1">
        <name>[4Fe-4S] cluster</name>
        <dbReference type="ChEBI" id="CHEBI:49883"/>
    </cofactor>
</comment>
<keyword evidence="11" id="KW-0812">Transmembrane</keyword>
<dbReference type="InterPro" id="IPR013785">
    <property type="entry name" value="Aldolase_TIM"/>
</dbReference>
<keyword evidence="11" id="KW-1133">Transmembrane helix</keyword>
<evidence type="ECO:0000256" key="2">
    <source>
        <dbReference type="ARBA" id="ARBA00006100"/>
    </source>
</evidence>
<keyword evidence="8 10" id="KW-0411">Iron-sulfur</keyword>
<dbReference type="InterPro" id="IPR058240">
    <property type="entry name" value="rSAM_sf"/>
</dbReference>
<accession>A0ABM9IFH0</accession>
<feature type="domain" description="Radical SAM core" evidence="12">
    <location>
        <begin position="1"/>
        <end position="231"/>
    </location>
</feature>
<dbReference type="SFLD" id="SFLDS00029">
    <property type="entry name" value="Radical_SAM"/>
    <property type="match status" value="1"/>
</dbReference>
<keyword evidence="10" id="KW-0963">Cytoplasm</keyword>
<reference evidence="13" key="1">
    <citation type="submission" date="2023-03" db="EMBL/GenBank/DDBJ databases">
        <authorList>
            <person name="Cremers G."/>
            <person name="Picone N."/>
        </authorList>
    </citation>
    <scope>NUCLEOTIDE SEQUENCE</scope>
    <source>
        <strain evidence="13">Sample_alias</strain>
    </source>
</reference>
<comment type="function">
    <text evidence="10">Probably acts as a heme chaperone, transferring heme to an unknown acceptor. Binds one molecule of heme per monomer, possibly covalently. Binds 1 [4Fe-4S] cluster. The cluster is coordinated with 3 cysteines and an exchangeable S-adenosyl-L-methionine.</text>
</comment>
<dbReference type="InterPro" id="IPR034505">
    <property type="entry name" value="Coproporphyrinogen-III_oxidase"/>
</dbReference>
<evidence type="ECO:0000256" key="4">
    <source>
        <dbReference type="ARBA" id="ARBA00022617"/>
    </source>
</evidence>
<comment type="subcellular location">
    <subcellularLocation>
        <location evidence="10">Cytoplasm</location>
    </subcellularLocation>
</comment>